<dbReference type="AlphaFoldDB" id="A0A1M5Z645"/>
<name>A0A1M5Z645_9FIRM</name>
<keyword evidence="3" id="KW-1185">Reference proteome</keyword>
<sequence>MADVQLKNGYTPVANEILDNLVRLPLNGTQWRIVLLLWRETYGFSRKECAFSDAYMASRLGIKRQNVHTEFKALEKAGIVKVTVQPTFSSPRSVSFCKDHDIWNIGGCNAKALQPCDAMTGMQEDAMTGMQEHDRGVMQKHCHRKQPLKQNIDDFFETAWKLYPNKKGKAQVGASAKTRLYDLGIEQMARCVKRYLDDLKKDAWRKPQNGSTFFNSGYVDYMDANYIGDAAENMPIVAPVFETKMIDGKEVAIRVN</sequence>
<dbReference type="Pfam" id="PF04492">
    <property type="entry name" value="Phage_rep_O"/>
    <property type="match status" value="1"/>
</dbReference>
<dbReference type="InterPro" id="IPR036390">
    <property type="entry name" value="WH_DNA-bd_sf"/>
</dbReference>
<dbReference type="SUPFAM" id="SSF46785">
    <property type="entry name" value="Winged helix' DNA-binding domain"/>
    <property type="match status" value="1"/>
</dbReference>
<dbReference type="EMBL" id="FQXV01000014">
    <property type="protein sequence ID" value="SHI19661.1"/>
    <property type="molecule type" value="Genomic_DNA"/>
</dbReference>
<reference evidence="2 3" key="1">
    <citation type="submission" date="2016-11" db="EMBL/GenBank/DDBJ databases">
        <authorList>
            <person name="Jaros S."/>
            <person name="Januszkiewicz K."/>
            <person name="Wedrychowicz H."/>
        </authorList>
    </citation>
    <scope>NUCLEOTIDE SEQUENCE [LARGE SCALE GENOMIC DNA]</scope>
    <source>
        <strain evidence="2 3">DSM 10068</strain>
    </source>
</reference>
<organism evidence="2 3">
    <name type="scientific">Sporobacter termitidis DSM 10068</name>
    <dbReference type="NCBI Taxonomy" id="1123282"/>
    <lineage>
        <taxon>Bacteria</taxon>
        <taxon>Bacillati</taxon>
        <taxon>Bacillota</taxon>
        <taxon>Clostridia</taxon>
        <taxon>Eubacteriales</taxon>
        <taxon>Oscillospiraceae</taxon>
        <taxon>Sporobacter</taxon>
    </lineage>
</organism>
<evidence type="ECO:0000259" key="1">
    <source>
        <dbReference type="Pfam" id="PF04492"/>
    </source>
</evidence>
<dbReference type="Gene3D" id="1.10.10.10">
    <property type="entry name" value="Winged helix-like DNA-binding domain superfamily/Winged helix DNA-binding domain"/>
    <property type="match status" value="1"/>
</dbReference>
<evidence type="ECO:0000313" key="2">
    <source>
        <dbReference type="EMBL" id="SHI19661.1"/>
    </source>
</evidence>
<feature type="domain" description="Bacteriophage lambda Replication protein O N-terminal" evidence="1">
    <location>
        <begin position="4"/>
        <end position="82"/>
    </location>
</feature>
<evidence type="ECO:0000313" key="3">
    <source>
        <dbReference type="Proteomes" id="UP000183995"/>
    </source>
</evidence>
<dbReference type="InterPro" id="IPR006497">
    <property type="entry name" value="Phage_lambda_VrpO_N"/>
</dbReference>
<protein>
    <submittedName>
        <fullName evidence="2">Phage replication protein O</fullName>
    </submittedName>
</protein>
<accession>A0A1M5Z645</accession>
<dbReference type="Proteomes" id="UP000183995">
    <property type="component" value="Unassembled WGS sequence"/>
</dbReference>
<dbReference type="OrthoDB" id="1821976at2"/>
<dbReference type="InterPro" id="IPR036388">
    <property type="entry name" value="WH-like_DNA-bd_sf"/>
</dbReference>
<proteinExistence type="predicted"/>
<gene>
    <name evidence="2" type="ORF">SAMN02745823_03256</name>
</gene>
<dbReference type="GO" id="GO:0006260">
    <property type="term" value="P:DNA replication"/>
    <property type="evidence" value="ECO:0007669"/>
    <property type="project" value="InterPro"/>
</dbReference>
<dbReference type="RefSeq" id="WP_073081276.1">
    <property type="nucleotide sequence ID" value="NZ_FQXV01000014.1"/>
</dbReference>